<protein>
    <recommendedName>
        <fullName evidence="2">Nitronate monooxygenase domain-containing protein</fullName>
    </recommendedName>
</protein>
<comment type="caution">
    <text evidence="1">The sequence shown here is derived from an EMBL/GenBank/DDBJ whole genome shotgun (WGS) entry which is preliminary data.</text>
</comment>
<dbReference type="EMBL" id="BARU01028062">
    <property type="protein sequence ID" value="GAH66275.1"/>
    <property type="molecule type" value="Genomic_DNA"/>
</dbReference>
<accession>X1IAG1</accession>
<dbReference type="InterPro" id="IPR013785">
    <property type="entry name" value="Aldolase_TIM"/>
</dbReference>
<reference evidence="1" key="1">
    <citation type="journal article" date="2014" name="Front. Microbiol.">
        <title>High frequency of phylogenetically diverse reductive dehalogenase-homologous genes in deep subseafloor sedimentary metagenomes.</title>
        <authorList>
            <person name="Kawai M."/>
            <person name="Futagami T."/>
            <person name="Toyoda A."/>
            <person name="Takaki Y."/>
            <person name="Nishi S."/>
            <person name="Hori S."/>
            <person name="Arai W."/>
            <person name="Tsubouchi T."/>
            <person name="Morono Y."/>
            <person name="Uchiyama I."/>
            <person name="Ito T."/>
            <person name="Fujiyama A."/>
            <person name="Inagaki F."/>
            <person name="Takami H."/>
        </authorList>
    </citation>
    <scope>NUCLEOTIDE SEQUENCE</scope>
    <source>
        <strain evidence="1">Expedition CK06-06</strain>
    </source>
</reference>
<gene>
    <name evidence="1" type="ORF">S03H2_44841</name>
</gene>
<proteinExistence type="predicted"/>
<evidence type="ECO:0000313" key="1">
    <source>
        <dbReference type="EMBL" id="GAH66275.1"/>
    </source>
</evidence>
<organism evidence="1">
    <name type="scientific">marine sediment metagenome</name>
    <dbReference type="NCBI Taxonomy" id="412755"/>
    <lineage>
        <taxon>unclassified sequences</taxon>
        <taxon>metagenomes</taxon>
        <taxon>ecological metagenomes</taxon>
    </lineage>
</organism>
<evidence type="ECO:0008006" key="2">
    <source>
        <dbReference type="Google" id="ProtNLM"/>
    </source>
</evidence>
<dbReference type="AlphaFoldDB" id="X1IAG1"/>
<feature type="non-terminal residue" evidence="1">
    <location>
        <position position="1"/>
    </location>
</feature>
<name>X1IAG1_9ZZZZ</name>
<sequence length="57" mass="6257">QRSYISGDVNDAAIACGQVVGLIHEIPTVRESIEGIINEARLIGQRLYKMGMPMERG</sequence>
<dbReference type="Gene3D" id="3.20.20.70">
    <property type="entry name" value="Aldolase class I"/>
    <property type="match status" value="1"/>
</dbReference>